<dbReference type="InterPro" id="IPR026156">
    <property type="entry name" value="FNIP_fam"/>
</dbReference>
<feature type="non-terminal residue" evidence="2">
    <location>
        <position position="1"/>
    </location>
</feature>
<dbReference type="PROSITE" id="PS51836">
    <property type="entry name" value="DENN_FNIP12"/>
    <property type="match status" value="1"/>
</dbReference>
<evidence type="ECO:0000313" key="2">
    <source>
        <dbReference type="EMBL" id="CAG8680547.1"/>
    </source>
</evidence>
<feature type="domain" description="UDENN FNIP1/2-type" evidence="1">
    <location>
        <begin position="1"/>
        <end position="112"/>
    </location>
</feature>
<feature type="non-terminal residue" evidence="2">
    <location>
        <position position="112"/>
    </location>
</feature>
<comment type="caution">
    <text evidence="2">The sequence shown here is derived from an EMBL/GenBank/DDBJ whole genome shotgun (WGS) entry which is preliminary data.</text>
</comment>
<dbReference type="PANTHER" id="PTHR21634">
    <property type="entry name" value="RE13835P"/>
    <property type="match status" value="1"/>
</dbReference>
<dbReference type="GO" id="GO:0005737">
    <property type="term" value="C:cytoplasm"/>
    <property type="evidence" value="ECO:0007669"/>
    <property type="project" value="UniProtKB-ARBA"/>
</dbReference>
<dbReference type="PRINTS" id="PR02073">
    <property type="entry name" value="FOLLICULNIP1"/>
</dbReference>
<dbReference type="EMBL" id="CAJVPI010006859">
    <property type="protein sequence ID" value="CAG8680547.1"/>
    <property type="molecule type" value="Genomic_DNA"/>
</dbReference>
<gene>
    <name evidence="2" type="ORF">PBRASI_LOCUS11782</name>
</gene>
<organism evidence="2 3">
    <name type="scientific">Paraglomus brasilianum</name>
    <dbReference type="NCBI Taxonomy" id="144538"/>
    <lineage>
        <taxon>Eukaryota</taxon>
        <taxon>Fungi</taxon>
        <taxon>Fungi incertae sedis</taxon>
        <taxon>Mucoromycota</taxon>
        <taxon>Glomeromycotina</taxon>
        <taxon>Glomeromycetes</taxon>
        <taxon>Paraglomerales</taxon>
        <taxon>Paraglomeraceae</taxon>
        <taxon>Paraglomus</taxon>
    </lineage>
</organism>
<evidence type="ECO:0000313" key="3">
    <source>
        <dbReference type="Proteomes" id="UP000789739"/>
    </source>
</evidence>
<name>A0A9N9EJV3_9GLOM</name>
<evidence type="ECO:0000259" key="1">
    <source>
        <dbReference type="PROSITE" id="PS51836"/>
    </source>
</evidence>
<dbReference type="InterPro" id="IPR028086">
    <property type="entry name" value="FNIP_C_dom"/>
</dbReference>
<dbReference type="OrthoDB" id="10051712at2759"/>
<dbReference type="InterPro" id="IPR037545">
    <property type="entry name" value="DENN_FNIP1/2"/>
</dbReference>
<dbReference type="AlphaFoldDB" id="A0A9N9EJV3"/>
<dbReference type="Proteomes" id="UP000789739">
    <property type="component" value="Unassembled WGS sequence"/>
</dbReference>
<reference evidence="2" key="1">
    <citation type="submission" date="2021-06" db="EMBL/GenBank/DDBJ databases">
        <authorList>
            <person name="Kallberg Y."/>
            <person name="Tangrot J."/>
            <person name="Rosling A."/>
        </authorList>
    </citation>
    <scope>NUCLEOTIDE SEQUENCE</scope>
    <source>
        <strain evidence="2">BR232B</strain>
    </source>
</reference>
<keyword evidence="3" id="KW-1185">Reference proteome</keyword>
<dbReference type="Pfam" id="PF14638">
    <property type="entry name" value="FNIP_C"/>
    <property type="match status" value="1"/>
</dbReference>
<dbReference type="GO" id="GO:0042030">
    <property type="term" value="F:ATPase inhibitor activity"/>
    <property type="evidence" value="ECO:0007669"/>
    <property type="project" value="TreeGrafter"/>
</dbReference>
<protein>
    <submittedName>
        <fullName evidence="2">8734_t:CDS:1</fullName>
    </submittedName>
</protein>
<sequence length="112" mass="12617">STRKRTIPNPDSPTEYSTDELYARSYGRSLMVGYCEAYQPDFVLMGLPKLDFQDLLESDLRESVQNFSLQGPISKSVCILANVDAPYVHNNTIPVTKNTPNSTFIARHCLML</sequence>
<dbReference type="PANTHER" id="PTHR21634:SF9">
    <property type="entry name" value="RE13835P"/>
    <property type="match status" value="1"/>
</dbReference>
<proteinExistence type="predicted"/>
<accession>A0A9N9EJV3</accession>
<dbReference type="GO" id="GO:0051087">
    <property type="term" value="F:protein-folding chaperone binding"/>
    <property type="evidence" value="ECO:0007669"/>
    <property type="project" value="TreeGrafter"/>
</dbReference>